<sequence length="155" mass="16911">MQRRNAAVFTDENGSRVETRSAETLDQPRTTDNGRRWRVVENTGNGQPATTPAYPNYSEQRRSRSREVYGGQQDNSGQQAAEQPTRRQRSSESTQQSTRTYEAPQRTYEAPQRTYEAPQRSYEPSRSSSPSMGGGSSGGGGGGGRSSGGGRGRGE</sequence>
<reference evidence="2" key="1">
    <citation type="submission" date="2022-04" db="EMBL/GenBank/DDBJ databases">
        <title>Hymenobacter sp. isolated from the air.</title>
        <authorList>
            <person name="Won M."/>
            <person name="Lee C.-M."/>
            <person name="Woen H.-Y."/>
            <person name="Kwon S.-W."/>
        </authorList>
    </citation>
    <scope>NUCLEOTIDE SEQUENCE</scope>
    <source>
        <strain evidence="2">5116S-3</strain>
    </source>
</reference>
<feature type="region of interest" description="Disordered" evidence="1">
    <location>
        <begin position="1"/>
        <end position="155"/>
    </location>
</feature>
<dbReference type="Proteomes" id="UP000831796">
    <property type="component" value="Chromosome"/>
</dbReference>
<evidence type="ECO:0000313" key="3">
    <source>
        <dbReference type="Proteomes" id="UP000831796"/>
    </source>
</evidence>
<feature type="compositionally biased region" description="Polar residues" evidence="1">
    <location>
        <begin position="72"/>
        <end position="81"/>
    </location>
</feature>
<proteinExistence type="predicted"/>
<accession>A0A8T9QCC5</accession>
<keyword evidence="3" id="KW-1185">Reference proteome</keyword>
<dbReference type="EMBL" id="CP095046">
    <property type="protein sequence ID" value="UOQ73490.1"/>
    <property type="molecule type" value="Genomic_DNA"/>
</dbReference>
<evidence type="ECO:0000313" key="2">
    <source>
        <dbReference type="EMBL" id="UOQ73490.1"/>
    </source>
</evidence>
<evidence type="ECO:0000256" key="1">
    <source>
        <dbReference type="SAM" id="MobiDB-lite"/>
    </source>
</evidence>
<dbReference type="AlphaFoldDB" id="A0A8T9QCC5"/>
<protein>
    <submittedName>
        <fullName evidence="2">Uncharacterized protein</fullName>
    </submittedName>
</protein>
<feature type="compositionally biased region" description="Gly residues" evidence="1">
    <location>
        <begin position="132"/>
        <end position="155"/>
    </location>
</feature>
<dbReference type="RefSeq" id="WP_244676841.1">
    <property type="nucleotide sequence ID" value="NZ_CP095046.1"/>
</dbReference>
<name>A0A8T9QCC5_9BACT</name>
<feature type="compositionally biased region" description="Low complexity" evidence="1">
    <location>
        <begin position="91"/>
        <end position="100"/>
    </location>
</feature>
<dbReference type="KEGG" id="hcu:MUN79_06020"/>
<organism evidence="2 3">
    <name type="scientific">Hymenobacter cellulosilyticus</name>
    <dbReference type="NCBI Taxonomy" id="2932248"/>
    <lineage>
        <taxon>Bacteria</taxon>
        <taxon>Pseudomonadati</taxon>
        <taxon>Bacteroidota</taxon>
        <taxon>Cytophagia</taxon>
        <taxon>Cytophagales</taxon>
        <taxon>Hymenobacteraceae</taxon>
        <taxon>Hymenobacter</taxon>
    </lineage>
</organism>
<gene>
    <name evidence="2" type="ORF">MUN79_06020</name>
</gene>
<feature type="compositionally biased region" description="Basic and acidic residues" evidence="1">
    <location>
        <begin position="13"/>
        <end position="23"/>
    </location>
</feature>